<reference evidence="1" key="1">
    <citation type="submission" date="2014-09" db="EMBL/GenBank/DDBJ databases">
        <authorList>
            <person name="Magalhaes I.L.F."/>
            <person name="Oliveira U."/>
            <person name="Santos F.R."/>
            <person name="Vidigal T.H.D.A."/>
            <person name="Brescovit A.D."/>
            <person name="Santos A.J."/>
        </authorList>
    </citation>
    <scope>NUCLEOTIDE SEQUENCE</scope>
    <source>
        <tissue evidence="1">Shoot tissue taken approximately 20 cm above the soil surface</tissue>
    </source>
</reference>
<evidence type="ECO:0000313" key="1">
    <source>
        <dbReference type="EMBL" id="JAD63396.1"/>
    </source>
</evidence>
<protein>
    <submittedName>
        <fullName evidence="1">TFCFD</fullName>
    </submittedName>
</protein>
<accession>A0A0A9BJ31</accession>
<sequence>MTGIHFNIMNLYGNIPRASAAPRLAATLGSSRSATYFEMISLAIFSPEETIYVGIKCFNASTAEHCI</sequence>
<reference evidence="1" key="2">
    <citation type="journal article" date="2015" name="Data Brief">
        <title>Shoot transcriptome of the giant reed, Arundo donax.</title>
        <authorList>
            <person name="Barrero R.A."/>
            <person name="Guerrero F.D."/>
            <person name="Moolhuijzen P."/>
            <person name="Goolsby J.A."/>
            <person name="Tidwell J."/>
            <person name="Bellgard S.E."/>
            <person name="Bellgard M.I."/>
        </authorList>
    </citation>
    <scope>NUCLEOTIDE SEQUENCE</scope>
    <source>
        <tissue evidence="1">Shoot tissue taken approximately 20 cm above the soil surface</tissue>
    </source>
</reference>
<organism evidence="1">
    <name type="scientific">Arundo donax</name>
    <name type="common">Giant reed</name>
    <name type="synonym">Donax arundinaceus</name>
    <dbReference type="NCBI Taxonomy" id="35708"/>
    <lineage>
        <taxon>Eukaryota</taxon>
        <taxon>Viridiplantae</taxon>
        <taxon>Streptophyta</taxon>
        <taxon>Embryophyta</taxon>
        <taxon>Tracheophyta</taxon>
        <taxon>Spermatophyta</taxon>
        <taxon>Magnoliopsida</taxon>
        <taxon>Liliopsida</taxon>
        <taxon>Poales</taxon>
        <taxon>Poaceae</taxon>
        <taxon>PACMAD clade</taxon>
        <taxon>Arundinoideae</taxon>
        <taxon>Arundineae</taxon>
        <taxon>Arundo</taxon>
    </lineage>
</organism>
<dbReference type="AlphaFoldDB" id="A0A0A9BJ31"/>
<dbReference type="EMBL" id="GBRH01234499">
    <property type="protein sequence ID" value="JAD63396.1"/>
    <property type="molecule type" value="Transcribed_RNA"/>
</dbReference>
<proteinExistence type="predicted"/>
<name>A0A0A9BJ31_ARUDO</name>